<evidence type="ECO:0000313" key="3">
    <source>
        <dbReference type="EMBL" id="QEL12204.1"/>
    </source>
</evidence>
<dbReference type="PANTHER" id="PTHR33797">
    <property type="entry name" value="ORGANIC HYDROPEROXIDE RESISTANCE PROTEIN-LIKE"/>
    <property type="match status" value="1"/>
</dbReference>
<name>A0A1S1NXU1_9GAMM</name>
<accession>A0A1S1NXU1</accession>
<protein>
    <submittedName>
        <fullName evidence="3">Ohr family peroxiredoxin</fullName>
    </submittedName>
</protein>
<dbReference type="InterPro" id="IPR003718">
    <property type="entry name" value="OsmC/Ohr_fam"/>
</dbReference>
<dbReference type="Proteomes" id="UP000322553">
    <property type="component" value="Chromosome"/>
</dbReference>
<keyword evidence="4" id="KW-1185">Reference proteome</keyword>
<dbReference type="GO" id="GO:0006979">
    <property type="term" value="P:response to oxidative stress"/>
    <property type="evidence" value="ECO:0007669"/>
    <property type="project" value="InterPro"/>
</dbReference>
<organism evidence="3 4">
    <name type="scientific">Kushneria phosphatilytica</name>
    <dbReference type="NCBI Taxonomy" id="657387"/>
    <lineage>
        <taxon>Bacteria</taxon>
        <taxon>Pseudomonadati</taxon>
        <taxon>Pseudomonadota</taxon>
        <taxon>Gammaproteobacteria</taxon>
        <taxon>Oceanospirillales</taxon>
        <taxon>Halomonadaceae</taxon>
        <taxon>Kushneria</taxon>
    </lineage>
</organism>
<comment type="similarity">
    <text evidence="1">Belongs to the OsmC/Ohr family.</text>
</comment>
<reference evidence="3 4" key="1">
    <citation type="submission" date="2019-08" db="EMBL/GenBank/DDBJ databases">
        <title>Complete genome sequence of Kushneria sp. YCWA18, a halophilic phosphate-solubilizing bacterium isolated from Daqiao saltern in China.</title>
        <authorList>
            <person name="Du G.-X."/>
            <person name="Qu L.-Y."/>
        </authorList>
    </citation>
    <scope>NUCLEOTIDE SEQUENCE [LARGE SCALE GENOMIC DNA]</scope>
    <source>
        <strain evidence="3 4">YCWA18</strain>
    </source>
</reference>
<dbReference type="SUPFAM" id="SSF82784">
    <property type="entry name" value="OsmC-like"/>
    <property type="match status" value="1"/>
</dbReference>
<dbReference type="PANTHER" id="PTHR33797:SF2">
    <property type="entry name" value="ORGANIC HYDROPEROXIDE RESISTANCE PROTEIN-LIKE"/>
    <property type="match status" value="1"/>
</dbReference>
<gene>
    <name evidence="3" type="ORF">FY550_14380</name>
</gene>
<dbReference type="InterPro" id="IPR019953">
    <property type="entry name" value="OHR"/>
</dbReference>
<dbReference type="STRING" id="657387.BH688_07840"/>
<dbReference type="Gene3D" id="2.20.25.10">
    <property type="match status" value="1"/>
</dbReference>
<dbReference type="RefSeq" id="WP_070978127.1">
    <property type="nucleotide sequence ID" value="NZ_CP043420.1"/>
</dbReference>
<sequence>MSVMYQTSVAVSGGGRNGHARSDDGILDVDLAMPGSGESATNPEQLFAAGYAACFASAATALAKKQGHELSDIPVTAEVALHSENHDYSLSVKLIAEVALPQSEAETLIHQAHEMCPYSKATRGNLAVELEVRGQ</sequence>
<dbReference type="AlphaFoldDB" id="A0A1S1NXU1"/>
<evidence type="ECO:0000313" key="4">
    <source>
        <dbReference type="Proteomes" id="UP000322553"/>
    </source>
</evidence>
<dbReference type="KEGG" id="kuy:FY550_14380"/>
<feature type="compositionally biased region" description="Polar residues" evidence="2">
    <location>
        <begin position="1"/>
        <end position="10"/>
    </location>
</feature>
<dbReference type="Gene3D" id="3.30.300.20">
    <property type="match status" value="1"/>
</dbReference>
<dbReference type="Pfam" id="PF02566">
    <property type="entry name" value="OsmC"/>
    <property type="match status" value="1"/>
</dbReference>
<proteinExistence type="inferred from homology"/>
<dbReference type="NCBIfam" id="TIGR03561">
    <property type="entry name" value="organ_hyd_perox"/>
    <property type="match status" value="1"/>
</dbReference>
<evidence type="ECO:0000256" key="1">
    <source>
        <dbReference type="ARBA" id="ARBA00007378"/>
    </source>
</evidence>
<dbReference type="OrthoDB" id="9797508at2"/>
<dbReference type="InterPro" id="IPR015946">
    <property type="entry name" value="KH_dom-like_a/b"/>
</dbReference>
<dbReference type="InterPro" id="IPR036102">
    <property type="entry name" value="OsmC/Ohrsf"/>
</dbReference>
<feature type="region of interest" description="Disordered" evidence="2">
    <location>
        <begin position="1"/>
        <end position="23"/>
    </location>
</feature>
<evidence type="ECO:0000256" key="2">
    <source>
        <dbReference type="SAM" id="MobiDB-lite"/>
    </source>
</evidence>
<dbReference type="EMBL" id="CP043420">
    <property type="protein sequence ID" value="QEL12204.1"/>
    <property type="molecule type" value="Genomic_DNA"/>
</dbReference>